<dbReference type="EMBL" id="CP006566">
    <property type="protein sequence ID" value="AGP46995.1"/>
    <property type="molecule type" value="Genomic_DNA"/>
</dbReference>
<dbReference type="Proteomes" id="UP000014900">
    <property type="component" value="Chromosome"/>
</dbReference>
<dbReference type="PATRIC" id="fig|1348660.3.peg.2280"/>
<dbReference type="AlphaFoldDB" id="S4YS29"/>
<evidence type="ECO:0000313" key="2">
    <source>
        <dbReference type="EMBL" id="AGP46995.1"/>
    </source>
</evidence>
<evidence type="ECO:0000256" key="1">
    <source>
        <dbReference type="SAM" id="Phobius"/>
    </source>
</evidence>
<proteinExistence type="predicted"/>
<evidence type="ECO:0000313" key="3">
    <source>
        <dbReference type="Proteomes" id="UP000014900"/>
    </source>
</evidence>
<organism evidence="2 3">
    <name type="scientific">Serratia plymuthica S13</name>
    <dbReference type="NCBI Taxonomy" id="1348660"/>
    <lineage>
        <taxon>Bacteria</taxon>
        <taxon>Pseudomonadati</taxon>
        <taxon>Pseudomonadota</taxon>
        <taxon>Gammaproteobacteria</taxon>
        <taxon>Enterobacterales</taxon>
        <taxon>Yersiniaceae</taxon>
        <taxon>Serratia</taxon>
    </lineage>
</organism>
<keyword evidence="1" id="KW-0812">Transmembrane</keyword>
<keyword evidence="1" id="KW-0472">Membrane</keyword>
<dbReference type="HOGENOM" id="CLU_1853852_0_0_6"/>
<sequence>MELIDFELQRTSIKKIIGISNSHIQTEIIKIIKCSSDFLDVKYFNKFNIYLSLKNSKVFLDENKVKKRRNEAWLIMVFSFSFLFVSYWALKDDPYLGLALFFAWIVFFMVSIAVFPPPKKLRQKAQDHIDSYYAEQQV</sequence>
<feature type="transmembrane region" description="Helical" evidence="1">
    <location>
        <begin position="96"/>
        <end position="115"/>
    </location>
</feature>
<keyword evidence="1" id="KW-1133">Transmembrane helix</keyword>
<dbReference type="KEGG" id="sry:M621_11705"/>
<protein>
    <submittedName>
        <fullName evidence="2">Uncharacterized protein</fullName>
    </submittedName>
</protein>
<accession>S4YS29</accession>
<gene>
    <name evidence="2" type="ORF">M621_11705</name>
</gene>
<reference evidence="2 3" key="1">
    <citation type="journal article" date="2013" name="Genome Announc.">
        <title>Genome Sequence of Serratia plymuthica Strain S13, an Endophyte with Germination- and Plant-Growth-Promoting Activity from the Flower of Styrian Oil Pumpkin.</title>
        <authorList>
            <person name="Muller H."/>
            <person name="Furnkranz M."/>
            <person name="Grube M."/>
            <person name="Berg G."/>
        </authorList>
    </citation>
    <scope>NUCLEOTIDE SEQUENCE [LARGE SCALE GENOMIC DNA]</scope>
    <source>
        <strain evidence="2">S13</strain>
    </source>
</reference>
<feature type="transmembrane region" description="Helical" evidence="1">
    <location>
        <begin position="72"/>
        <end position="90"/>
    </location>
</feature>
<name>S4YS29_SERPL</name>